<evidence type="ECO:0000313" key="5">
    <source>
        <dbReference type="Proteomes" id="UP000534306"/>
    </source>
</evidence>
<evidence type="ECO:0000313" key="3">
    <source>
        <dbReference type="EMBL" id="MBB6571297.1"/>
    </source>
</evidence>
<dbReference type="InterPro" id="IPR036116">
    <property type="entry name" value="FN3_sf"/>
</dbReference>
<dbReference type="Pfam" id="PF13517">
    <property type="entry name" value="FG-GAP_3"/>
    <property type="match status" value="2"/>
</dbReference>
<dbReference type="Gene3D" id="2.60.120.1390">
    <property type="match status" value="3"/>
</dbReference>
<dbReference type="AlphaFoldDB" id="A0A7Y4L2R5"/>
<name>A0A7Y4L2R5_9ACTN</name>
<gene>
    <name evidence="3" type="ORF">HNR71_006934</name>
    <name evidence="4" type="ORF">HPO96_23930</name>
</gene>
<dbReference type="EMBL" id="JABJRC010000006">
    <property type="protein sequence ID" value="NOL43299.1"/>
    <property type="molecule type" value="Genomic_DNA"/>
</dbReference>
<feature type="signal peptide" evidence="2">
    <location>
        <begin position="1"/>
        <end position="24"/>
    </location>
</feature>
<dbReference type="Gene3D" id="2.60.40.10">
    <property type="entry name" value="Immunoglobulins"/>
    <property type="match status" value="1"/>
</dbReference>
<dbReference type="Gene3D" id="2.40.128.340">
    <property type="match status" value="2"/>
</dbReference>
<dbReference type="GO" id="GO:0005975">
    <property type="term" value="P:carbohydrate metabolic process"/>
    <property type="evidence" value="ECO:0007669"/>
    <property type="project" value="UniProtKB-ARBA"/>
</dbReference>
<dbReference type="InterPro" id="IPR021345">
    <property type="entry name" value="DUF2961"/>
</dbReference>
<dbReference type="PANTHER" id="PTHR46580">
    <property type="entry name" value="SENSOR KINASE-RELATED"/>
    <property type="match status" value="1"/>
</dbReference>
<comment type="caution">
    <text evidence="4">The sequence shown here is derived from an EMBL/GenBank/DDBJ whole genome shotgun (WGS) entry which is preliminary data.</text>
</comment>
<evidence type="ECO:0000313" key="6">
    <source>
        <dbReference type="Proteomes" id="UP000553957"/>
    </source>
</evidence>
<evidence type="ECO:0000256" key="1">
    <source>
        <dbReference type="ARBA" id="ARBA00022729"/>
    </source>
</evidence>
<accession>A0A7Y4L2R5</accession>
<evidence type="ECO:0000256" key="2">
    <source>
        <dbReference type="SAM" id="SignalP"/>
    </source>
</evidence>
<proteinExistence type="predicted"/>
<dbReference type="Pfam" id="PF11175">
    <property type="entry name" value="DUF2961"/>
    <property type="match status" value="1"/>
</dbReference>
<evidence type="ECO:0000313" key="4">
    <source>
        <dbReference type="EMBL" id="NOL43299.1"/>
    </source>
</evidence>
<keyword evidence="1 2" id="KW-0732">Signal</keyword>
<keyword evidence="5" id="KW-1185">Reference proteome</keyword>
<dbReference type="SUPFAM" id="SSF69318">
    <property type="entry name" value="Integrin alpha N-terminal domain"/>
    <property type="match status" value="1"/>
</dbReference>
<dbReference type="InterPro" id="IPR013517">
    <property type="entry name" value="FG-GAP"/>
</dbReference>
<protein>
    <submittedName>
        <fullName evidence="4">DUF2961 domain-containing protein</fullName>
    </submittedName>
</protein>
<dbReference type="SUPFAM" id="SSF49265">
    <property type="entry name" value="Fibronectin type III"/>
    <property type="match status" value="1"/>
</dbReference>
<dbReference type="Proteomes" id="UP000553957">
    <property type="component" value="Unassembled WGS sequence"/>
</dbReference>
<dbReference type="InterPro" id="IPR013783">
    <property type="entry name" value="Ig-like_fold"/>
</dbReference>
<organism evidence="4 5">
    <name type="scientific">Kribbella sandramycini</name>
    <dbReference type="NCBI Taxonomy" id="60450"/>
    <lineage>
        <taxon>Bacteria</taxon>
        <taxon>Bacillati</taxon>
        <taxon>Actinomycetota</taxon>
        <taxon>Actinomycetes</taxon>
        <taxon>Propionibacteriales</taxon>
        <taxon>Kribbellaceae</taxon>
        <taxon>Kribbella</taxon>
    </lineage>
</organism>
<sequence>MKPFRLPGVILLALALAVPTVATADPAAAAAVGKGPVGWESLRQLDRLPYLASGTSTRQYSGFARDGSNNDGFDGSSSCLRQVAAGCVIAEDTGAGQIDSIWFTRLRDGVPDVSETGTITVTLDGTTVLNRSLKDVTDGKVGAPFVHPLVANASQAAGGFQIKVPMPYRQSMQVVVQRNPFFYHVNFRHFPDAEGVTTFNPADQAQDVLTTLRAAGTRDPKPAVSGATTNGQTRPIGAGQEVAFGSLQGPGAISALRLRFVGVTPSDAVLAGLRLRMSFDGRTTVDSPIGEFFGTGLGAYPVKSLMFAADPAPGGWFTTWWPMPYRSSAAVSLVNASGAPVGDVEIQLTSAPDTKWSTALAPGGPAAYFTAESHRGKTTFGDDWMVADQQGRGKLVGVVQTMEGVNRGYLEGDERVHLDNALSPQQHGTGTEDFYEAGWYFAGGPYSVAFTGNTAHEVRRAGCAQECDAVYRLLVTEAISYDASLRFGIEHGMQNDWFADYGSTAFLYTQPTLSTRETDAVDLGDPASRSAHQYADGGAESTLQSVAEGDLDSLPLTDRVRSGQGPISFRLTVDAGNAGVLLRRIADQAKPYQEAAVAVDGVPVGTWRQPLGNPKMRWLSDEFPLPAASTSGKSSIQVTITPTAGAPAWTAAHYVAASIVTPYTPTAAPAAPTGLIATSRDHSLLLNWTPVPGATAYRIYSATTADVPLTPANLVGTSPMQAFLHKALKGGQQRFYNVVAVDAAGNVSTAGSATGTPKIATVSDVDADGKDDVVTFTRGDQADVFVAKSTGSAFDGTEKLWHGSFAVGAEIPATGDFNGDGRDDIVTFTRGAAQDVWVALSNGVNGYLPATKWHDHFALDGEVPMVGDFNGDGRDDIVTFNRTANDVYVSLSDGSRFVEDSWQWHADFGLPGELLDVGDFDGDGRDDIVTFTRGTSASVFVALSDGKSFLGTAWKWHGRFAGGTETPDVGDYNGDGRDDIATFTGGDQAEVYVSLSTGTGFTGDGDDWHNGFAPNAEVPGSGDFDGDGRSDIVTFTRGPAADVFVALSNGRDFVPNPQALRWHDWFAANSEWPAPSTLRP</sequence>
<dbReference type="Proteomes" id="UP000534306">
    <property type="component" value="Unassembled WGS sequence"/>
</dbReference>
<dbReference type="InterPro" id="IPR028994">
    <property type="entry name" value="Integrin_alpha_N"/>
</dbReference>
<reference evidence="4 5" key="1">
    <citation type="submission" date="2020-05" db="EMBL/GenBank/DDBJ databases">
        <title>Genome sequence of Kribbella sandramycini ATCC 39419.</title>
        <authorList>
            <person name="Maclea K.S."/>
            <person name="Fair J.L."/>
        </authorList>
    </citation>
    <scope>NUCLEOTIDE SEQUENCE [LARGE SCALE GENOMIC DNA]</scope>
    <source>
        <strain evidence="4 5">ATCC 39419</strain>
    </source>
</reference>
<dbReference type="EMBL" id="JACHKF010000001">
    <property type="protein sequence ID" value="MBB6571297.1"/>
    <property type="molecule type" value="Genomic_DNA"/>
</dbReference>
<feature type="chain" id="PRO_5036217779" evidence="2">
    <location>
        <begin position="25"/>
        <end position="1080"/>
    </location>
</feature>
<reference evidence="3 6" key="2">
    <citation type="submission" date="2020-08" db="EMBL/GenBank/DDBJ databases">
        <title>Sequencing the genomes of 1000 actinobacteria strains.</title>
        <authorList>
            <person name="Klenk H.-P."/>
        </authorList>
    </citation>
    <scope>NUCLEOTIDE SEQUENCE [LARGE SCALE GENOMIC DNA]</scope>
    <source>
        <strain evidence="3 6">DSM 15626</strain>
    </source>
</reference>
<dbReference type="RefSeq" id="WP_171676192.1">
    <property type="nucleotide sequence ID" value="NZ_BAAAGT010000015.1"/>
</dbReference>